<evidence type="ECO:0000313" key="4">
    <source>
        <dbReference type="Proteomes" id="UP000054359"/>
    </source>
</evidence>
<gene>
    <name evidence="3" type="ORF">X975_05206</name>
</gene>
<feature type="compositionally biased region" description="Polar residues" evidence="1">
    <location>
        <begin position="425"/>
        <end position="436"/>
    </location>
</feature>
<dbReference type="AlphaFoldDB" id="A0A087T396"/>
<feature type="region of interest" description="Disordered" evidence="1">
    <location>
        <begin position="334"/>
        <end position="439"/>
    </location>
</feature>
<dbReference type="EMBL" id="KK113218">
    <property type="protein sequence ID" value="KFM59585.1"/>
    <property type="molecule type" value="Genomic_DNA"/>
</dbReference>
<dbReference type="Proteomes" id="UP000054359">
    <property type="component" value="Unassembled WGS sequence"/>
</dbReference>
<reference evidence="3 4" key="1">
    <citation type="submission" date="2013-11" db="EMBL/GenBank/DDBJ databases">
        <title>Genome sequencing of Stegodyphus mimosarum.</title>
        <authorList>
            <person name="Bechsgaard J."/>
        </authorList>
    </citation>
    <scope>NUCLEOTIDE SEQUENCE [LARGE SCALE GENOMIC DNA]</scope>
</reference>
<dbReference type="OrthoDB" id="3176171at2759"/>
<feature type="transmembrane region" description="Helical" evidence="2">
    <location>
        <begin position="6"/>
        <end position="26"/>
    </location>
</feature>
<name>A0A087T396_STEMI</name>
<evidence type="ECO:0000256" key="1">
    <source>
        <dbReference type="SAM" id="MobiDB-lite"/>
    </source>
</evidence>
<sequence>MLSFLLVLFVVVGCGLSLFIIVLLLLNPKKFQNADNDPTIVIVKIVESHRESLPLNSAHGWSLASSKCSLRCWKKELSFNLIGSPVTLYACSKEINCAAVILLNVIADISTWPEWDIQAQDQTVHLELPENPSLHADAYMQCDQLVLTTSMLKAKPEVEMFRFGNLESNGTGWILLWNAKQLDWILYIAQPIDNCSDNGDEATEEEKCMLTAMWGCEAKQPLKVDMADILCQKVLNLSEAISWSQLKVRPFQSLLLSSSLNNPHFPTIHSALNDLPRKPCVLLEHEKKEQPPSFQKRLLAVVPLSSQKPVTTKNITKFSLILCPLKKAYKSNSVNGEPVLSEEKRRSRRRQKIRSDSMTSSLPRIKHLEIENRRSSSLSAPVRKKLPELTVTQPEEDAKPPQRAASHSFLDVLFQRRRSSEGSNKRSPSHSRNSSPGPEFRKAFLFEKTSSLSSQEDLSNQSFNQDLDVSDVSEDESLDFKALGEYSISTVLQENLRTSLIDIDATEDDQKRISGGWMYKETNKDVSVFKKMTSFDSCVVMSYLCKGVIAS</sequence>
<proteinExistence type="predicted"/>
<keyword evidence="2" id="KW-0472">Membrane</keyword>
<keyword evidence="4" id="KW-1185">Reference proteome</keyword>
<evidence type="ECO:0000313" key="3">
    <source>
        <dbReference type="EMBL" id="KFM59585.1"/>
    </source>
</evidence>
<keyword evidence="2" id="KW-1133">Transmembrane helix</keyword>
<feature type="non-terminal residue" evidence="3">
    <location>
        <position position="551"/>
    </location>
</feature>
<protein>
    <submittedName>
        <fullName evidence="3">Uncharacterized protein</fullName>
    </submittedName>
</protein>
<keyword evidence="2" id="KW-0812">Transmembrane</keyword>
<dbReference type="OMA" id="AQPIDNC"/>
<organism evidence="3 4">
    <name type="scientific">Stegodyphus mimosarum</name>
    <name type="common">African social velvet spider</name>
    <dbReference type="NCBI Taxonomy" id="407821"/>
    <lineage>
        <taxon>Eukaryota</taxon>
        <taxon>Metazoa</taxon>
        <taxon>Ecdysozoa</taxon>
        <taxon>Arthropoda</taxon>
        <taxon>Chelicerata</taxon>
        <taxon>Arachnida</taxon>
        <taxon>Araneae</taxon>
        <taxon>Araneomorphae</taxon>
        <taxon>Entelegynae</taxon>
        <taxon>Eresoidea</taxon>
        <taxon>Eresidae</taxon>
        <taxon>Stegodyphus</taxon>
    </lineage>
</organism>
<accession>A0A087T396</accession>
<evidence type="ECO:0000256" key="2">
    <source>
        <dbReference type="SAM" id="Phobius"/>
    </source>
</evidence>